<dbReference type="EMBL" id="CP139779">
    <property type="protein sequence ID" value="WQB70077.1"/>
    <property type="molecule type" value="Genomic_DNA"/>
</dbReference>
<sequence>MDAAKAQRIARRLLTDAEEHGGVSCVLVGDPEDYGRWWVQRYQSQALVEDGDEDAALAGNGLIVIPKDGSAPFRLSSAEPAHEQMKRLSAAGGEVWGGAS</sequence>
<protein>
    <submittedName>
        <fullName evidence="2">YrhB domain-containing protein</fullName>
    </submittedName>
</protein>
<reference evidence="2 3" key="1">
    <citation type="submission" date="2023-06" db="EMBL/GenBank/DDBJ databases">
        <title>Rock-solubilizing bacteria, Microbacterium invictum, promotes re-establishment of vegetation in rocky wasteland by accelerating rock bio-weathering and reshaping soil bacterial community.</title>
        <authorList>
            <person name="Liu C."/>
        </authorList>
    </citation>
    <scope>NUCLEOTIDE SEQUENCE [LARGE SCALE GENOMIC DNA]</scope>
    <source>
        <strain evidence="2 3">X-18</strain>
    </source>
</reference>
<keyword evidence="3" id="KW-1185">Reference proteome</keyword>
<organism evidence="2 3">
    <name type="scientific">Microbacterium invictum</name>
    <dbReference type="NCBI Taxonomy" id="515415"/>
    <lineage>
        <taxon>Bacteria</taxon>
        <taxon>Bacillati</taxon>
        <taxon>Actinomycetota</taxon>
        <taxon>Actinomycetes</taxon>
        <taxon>Micrococcales</taxon>
        <taxon>Microbacteriaceae</taxon>
        <taxon>Microbacterium</taxon>
    </lineage>
</organism>
<accession>A0ABZ0V8Y8</accession>
<evidence type="ECO:0000313" key="3">
    <source>
        <dbReference type="Proteomes" id="UP001324533"/>
    </source>
</evidence>
<feature type="domain" description="Immunity protein 35" evidence="1">
    <location>
        <begin position="5"/>
        <end position="83"/>
    </location>
</feature>
<evidence type="ECO:0000259" key="1">
    <source>
        <dbReference type="Pfam" id="PF15567"/>
    </source>
</evidence>
<gene>
    <name evidence="2" type="ORF">T9R20_15470</name>
</gene>
<dbReference type="Pfam" id="PF15567">
    <property type="entry name" value="Imm35"/>
    <property type="match status" value="1"/>
</dbReference>
<dbReference type="Proteomes" id="UP001324533">
    <property type="component" value="Chromosome"/>
</dbReference>
<evidence type="ECO:0000313" key="2">
    <source>
        <dbReference type="EMBL" id="WQB70077.1"/>
    </source>
</evidence>
<proteinExistence type="predicted"/>
<dbReference type="RefSeq" id="WP_322410227.1">
    <property type="nucleotide sequence ID" value="NZ_CP139779.1"/>
</dbReference>
<name>A0ABZ0V8Y8_9MICO</name>
<dbReference type="InterPro" id="IPR029082">
    <property type="entry name" value="Imm35"/>
</dbReference>